<dbReference type="PANTHER" id="PTHR22768:SF0">
    <property type="entry name" value="DNA REPLICATION COMPLEX GINS PROTEIN PSF3"/>
    <property type="match status" value="1"/>
</dbReference>
<dbReference type="InterPro" id="IPR055221">
    <property type="entry name" value="PSF3_N"/>
</dbReference>
<dbReference type="SUPFAM" id="SSF158573">
    <property type="entry name" value="GINS helical bundle-like"/>
    <property type="match status" value="1"/>
</dbReference>
<evidence type="ECO:0000259" key="8">
    <source>
        <dbReference type="Pfam" id="PF05916"/>
    </source>
</evidence>
<accession>A0A642UN17</accession>
<dbReference type="OMA" id="AAYKEIY"/>
<comment type="caution">
    <text evidence="10">The sequence shown here is derived from an EMBL/GenBank/DDBJ whole genome shotgun (WGS) entry which is preliminary data.</text>
</comment>
<protein>
    <recommendedName>
        <fullName evidence="4 7">DNA replication complex GINS protein PSF3</fullName>
    </recommendedName>
</protein>
<organism evidence="10 11">
    <name type="scientific">Diutina rugosa</name>
    <name type="common">Yeast</name>
    <name type="synonym">Candida rugosa</name>
    <dbReference type="NCBI Taxonomy" id="5481"/>
    <lineage>
        <taxon>Eukaryota</taxon>
        <taxon>Fungi</taxon>
        <taxon>Dikarya</taxon>
        <taxon>Ascomycota</taxon>
        <taxon>Saccharomycotina</taxon>
        <taxon>Pichiomycetes</taxon>
        <taxon>Debaryomycetaceae</taxon>
        <taxon>Diutina</taxon>
    </lineage>
</organism>
<dbReference type="OrthoDB" id="10251744at2759"/>
<dbReference type="InterPro" id="IPR010492">
    <property type="entry name" value="GINS_Psf3"/>
</dbReference>
<evidence type="ECO:0000256" key="3">
    <source>
        <dbReference type="ARBA" id="ARBA00011352"/>
    </source>
</evidence>
<evidence type="ECO:0000256" key="4">
    <source>
        <dbReference type="ARBA" id="ARBA00015140"/>
    </source>
</evidence>
<evidence type="ECO:0000256" key="5">
    <source>
        <dbReference type="ARBA" id="ARBA00022705"/>
    </source>
</evidence>
<dbReference type="CDD" id="cd21693">
    <property type="entry name" value="GINS_B_Psf3"/>
    <property type="match status" value="1"/>
</dbReference>
<evidence type="ECO:0000259" key="9">
    <source>
        <dbReference type="Pfam" id="PF22466"/>
    </source>
</evidence>
<feature type="domain" description="DNA replication complex GINS protein PSF3 N-terminal" evidence="9">
    <location>
        <begin position="3"/>
        <end position="53"/>
    </location>
</feature>
<dbReference type="Pfam" id="PF05916">
    <property type="entry name" value="Sld5"/>
    <property type="match status" value="1"/>
</dbReference>
<evidence type="ECO:0000313" key="10">
    <source>
        <dbReference type="EMBL" id="KAA8902185.1"/>
    </source>
</evidence>
<keyword evidence="11" id="KW-1185">Reference proteome</keyword>
<dbReference type="EMBL" id="SWFT01000092">
    <property type="protein sequence ID" value="KAA8902185.1"/>
    <property type="molecule type" value="Genomic_DNA"/>
</dbReference>
<dbReference type="Pfam" id="PF22466">
    <property type="entry name" value="PSF3_N"/>
    <property type="match status" value="1"/>
</dbReference>
<dbReference type="Gene3D" id="1.20.58.2050">
    <property type="match status" value="1"/>
</dbReference>
<evidence type="ECO:0000256" key="2">
    <source>
        <dbReference type="ARBA" id="ARBA00006343"/>
    </source>
</evidence>
<evidence type="ECO:0000256" key="1">
    <source>
        <dbReference type="ARBA" id="ARBA00004123"/>
    </source>
</evidence>
<evidence type="ECO:0000313" key="11">
    <source>
        <dbReference type="Proteomes" id="UP000449547"/>
    </source>
</evidence>
<keyword evidence="6 7" id="KW-0539">Nucleus</keyword>
<gene>
    <name evidence="10" type="ORF">DIURU_002979</name>
</gene>
<dbReference type="Proteomes" id="UP000449547">
    <property type="component" value="Unassembled WGS sequence"/>
</dbReference>
<dbReference type="GO" id="GO:1902975">
    <property type="term" value="P:mitotic DNA replication initiation"/>
    <property type="evidence" value="ECO:0007669"/>
    <property type="project" value="TreeGrafter"/>
</dbReference>
<comment type="subunit">
    <text evidence="3">Component of the GINS complex which is a heterotetramer of SLD5, PSF1, PSF2 and PSF3.</text>
</comment>
<feature type="domain" description="GINS subunit" evidence="8">
    <location>
        <begin position="75"/>
        <end position="170"/>
    </location>
</feature>
<dbReference type="InterPro" id="IPR021151">
    <property type="entry name" value="GINS_A"/>
</dbReference>
<name>A0A642UN17_DIURU</name>
<comment type="similarity">
    <text evidence="2 7">Belongs to the GINS3/PSF3 family.</text>
</comment>
<comment type="function">
    <text evidence="7">The GINS complex plays an essential role in the initiation of DNA replication.</text>
</comment>
<dbReference type="InterPro" id="IPR038437">
    <property type="entry name" value="GINS_Psf3_sf"/>
</dbReference>
<dbReference type="InterPro" id="IPR036224">
    <property type="entry name" value="GINS_bundle-like_dom_sf"/>
</dbReference>
<dbReference type="CDD" id="cd11713">
    <property type="entry name" value="GINS_A_psf3"/>
    <property type="match status" value="1"/>
</dbReference>
<proteinExistence type="inferred from homology"/>
<keyword evidence="5 7" id="KW-0235">DNA replication</keyword>
<dbReference type="PANTHER" id="PTHR22768">
    <property type="entry name" value="DNA REPLICATION COMPLEX GINS PROTEIN PSF3"/>
    <property type="match status" value="1"/>
</dbReference>
<reference evidence="10 11" key="1">
    <citation type="submission" date="2019-07" db="EMBL/GenBank/DDBJ databases">
        <title>Genome assembly of two rare yeast pathogens: Diutina rugosa and Trichomonascus ciferrii.</title>
        <authorList>
            <person name="Mixao V."/>
            <person name="Saus E."/>
            <person name="Hansen A."/>
            <person name="Lass-Flor C."/>
            <person name="Gabaldon T."/>
        </authorList>
    </citation>
    <scope>NUCLEOTIDE SEQUENCE [LARGE SCALE GENOMIC DNA]</scope>
    <source>
        <strain evidence="10 11">CBS 613</strain>
    </source>
</reference>
<dbReference type="GO" id="GO:0000811">
    <property type="term" value="C:GINS complex"/>
    <property type="evidence" value="ECO:0007669"/>
    <property type="project" value="UniProtKB-UniRule"/>
</dbReference>
<dbReference type="SUPFAM" id="SSF160059">
    <property type="entry name" value="PriA/YqbF domain"/>
    <property type="match status" value="1"/>
</dbReference>
<dbReference type="AlphaFoldDB" id="A0A642UN17"/>
<dbReference type="RefSeq" id="XP_034012267.1">
    <property type="nucleotide sequence ID" value="XM_034155689.1"/>
</dbReference>
<evidence type="ECO:0000256" key="7">
    <source>
        <dbReference type="RuleBase" id="RU367161"/>
    </source>
</evidence>
<sequence length="173" mass="20110">MYYDLDDILADAQKVSCRFNENVPGLGYLEGNPRGDMEAGTKIDLPFWLASVLNLVPANDENTHTFLEIDNPEFVNMKVINAIKTSPTSVDLHRIAAHYYALIIKYCEMYRDEQLVATVMDMLRVRAIEINNFAFNANRQVHNDFLHQLDEWEKSLYKITSLSNKEMRSWQMQ</sequence>
<dbReference type="GeneID" id="54781630"/>
<evidence type="ECO:0000256" key="6">
    <source>
        <dbReference type="ARBA" id="ARBA00023242"/>
    </source>
</evidence>
<comment type="subcellular location">
    <subcellularLocation>
        <location evidence="1 7">Nucleus</location>
    </subcellularLocation>
</comment>
<dbReference type="VEuPathDB" id="FungiDB:DIURU_002979"/>